<keyword evidence="2" id="KW-1185">Reference proteome</keyword>
<accession>A0ABV6LI31</accession>
<evidence type="ECO:0000313" key="1">
    <source>
        <dbReference type="EMBL" id="MFC0522003.1"/>
    </source>
</evidence>
<dbReference type="Proteomes" id="UP001589836">
    <property type="component" value="Unassembled WGS sequence"/>
</dbReference>
<evidence type="ECO:0000313" key="2">
    <source>
        <dbReference type="Proteomes" id="UP001589836"/>
    </source>
</evidence>
<comment type="caution">
    <text evidence="1">The sequence shown here is derived from an EMBL/GenBank/DDBJ whole genome shotgun (WGS) entry which is preliminary data.</text>
</comment>
<name>A0ABV6LI31_9BACI</name>
<proteinExistence type="predicted"/>
<sequence length="40" mass="4690">MKSKAKAAKESKRSFTKAQEVMYMQEFKRANRIAEHSSKK</sequence>
<dbReference type="EMBL" id="JBHLTP010000001">
    <property type="protein sequence ID" value="MFC0522003.1"/>
    <property type="molecule type" value="Genomic_DNA"/>
</dbReference>
<protein>
    <submittedName>
        <fullName evidence="1">YfhE family protein</fullName>
    </submittedName>
</protein>
<organism evidence="1 2">
    <name type="scientific">Pontibacillus salicampi</name>
    <dbReference type="NCBI Taxonomy" id="1449801"/>
    <lineage>
        <taxon>Bacteria</taxon>
        <taxon>Bacillati</taxon>
        <taxon>Bacillota</taxon>
        <taxon>Bacilli</taxon>
        <taxon>Bacillales</taxon>
        <taxon>Bacillaceae</taxon>
        <taxon>Pontibacillus</taxon>
    </lineage>
</organism>
<dbReference type="RefSeq" id="WP_377344482.1">
    <property type="nucleotide sequence ID" value="NZ_JBHLTP010000001.1"/>
</dbReference>
<reference evidence="1 2" key="1">
    <citation type="submission" date="2024-09" db="EMBL/GenBank/DDBJ databases">
        <authorList>
            <person name="Sun Q."/>
            <person name="Mori K."/>
        </authorList>
    </citation>
    <scope>NUCLEOTIDE SEQUENCE [LARGE SCALE GENOMIC DNA]</scope>
    <source>
        <strain evidence="1 2">NCAIM B.02529</strain>
    </source>
</reference>
<gene>
    <name evidence="1" type="ORF">ACFFGV_00170</name>
</gene>